<dbReference type="InterPro" id="IPR029063">
    <property type="entry name" value="SAM-dependent_MTases_sf"/>
</dbReference>
<dbReference type="Gene3D" id="3.40.50.150">
    <property type="entry name" value="Vaccinia Virus protein VP39"/>
    <property type="match status" value="1"/>
</dbReference>
<keyword evidence="3" id="KW-1185">Reference proteome</keyword>
<accession>A0A2T3A2J2</accession>
<evidence type="ECO:0000313" key="2">
    <source>
        <dbReference type="EMBL" id="PSR81671.1"/>
    </source>
</evidence>
<dbReference type="InterPro" id="IPR023165">
    <property type="entry name" value="rRNA_Ade_diMease-like_C"/>
</dbReference>
<feature type="compositionally biased region" description="Basic residues" evidence="1">
    <location>
        <begin position="137"/>
        <end position="147"/>
    </location>
</feature>
<evidence type="ECO:0000313" key="3">
    <source>
        <dbReference type="Proteomes" id="UP000241462"/>
    </source>
</evidence>
<evidence type="ECO:0000256" key="1">
    <source>
        <dbReference type="SAM" id="MobiDB-lite"/>
    </source>
</evidence>
<dbReference type="OrthoDB" id="16079at2759"/>
<dbReference type="Proteomes" id="UP000241462">
    <property type="component" value="Unassembled WGS sequence"/>
</dbReference>
<sequence>MFRLARSHGRALLIPSRRPAACLRAAGLPTATVTAAATATTIPRSLRQYAATTSRIQDDTIEYEAGEAEPPKRRRRVTKKTTDAELEPVEEVTKPRRRGTAKKTLEDEAEEIEKPKRGRRREVEDEDSKATEEVEKPKRKYTPRRKTTVGDTEQVEVPRSKRATTTKIDDSIKPSEEQRVLRSGVINYYADHPVARELLNTGLWTTTPRTRMKTRKVFSPTNRRSKKKSENEAEEDDARNQEGGKALPNTDSEVPEADRSRIHIVNENLVKETIDFLAPTLKRHEGCDLVSLNPGAGVWDKALHEVVKPRSHLLLEPEASFYQPFLQPLLDKEGVSMLPQSGIVWDDLNKILTPKYFPHQVEVDRDPNKPIPRNDTLLVTMNLAMNPKKRFGVFDSVSRLVMYQLLQSMRTSTLFQKYGQVRMLIWIPDDEKAQLIPRNVFHRTKLAIQGELTTEYMAEVVSHDKMLNPIAESKKSEKLRYGQMDLESVRQALVKMRDNGYTLPAGRKSYMVQQFEQLGLDLDTPISLTTPITIQDKTTEKEYQYLLALKDAGKVKEGSNDFTRLRRLGHYHSRQDREETRLFDFIRRYDAVTEAYLQAQRSIKPEMREKKLAAARKAEMKLDAERSLLSLQMKAYTIQARDQLHMMRQPPELGNVLTWDRRPFEPLVAFPTDFFPNVPSCLLDIQPKPAHPLLRQAGPGSNNAGDIFDLVLSTLLWASSGKLTAGLDQVWPGAQAELAPRLKLLRDPKKGGVPHEGAMALTVRIVNTAQLIEVVEEFMNWPFRPAYPELVGRLADVNMSEEAVIPASTPSDEAMGPLKESFNDS</sequence>
<feature type="region of interest" description="Disordered" evidence="1">
    <location>
        <begin position="211"/>
        <end position="258"/>
    </location>
</feature>
<proteinExistence type="predicted"/>
<dbReference type="Gene3D" id="1.10.8.100">
    <property type="entry name" value="Ribosomal RNA adenine dimethylase-like, domain 2"/>
    <property type="match status" value="1"/>
</dbReference>
<feature type="region of interest" description="Disordered" evidence="1">
    <location>
        <begin position="60"/>
        <end position="175"/>
    </location>
</feature>
<gene>
    <name evidence="2" type="ORF">BD289DRAFT_438819</name>
</gene>
<protein>
    <recommendedName>
        <fullName evidence="4">rRNA adenine N(6)-methyltransferase</fullName>
    </recommendedName>
</protein>
<name>A0A2T3A2J2_9PEZI</name>
<reference evidence="2 3" key="1">
    <citation type="journal article" date="2018" name="Mycol. Prog.">
        <title>Coniella lustricola, a new species from submerged detritus.</title>
        <authorList>
            <person name="Raudabaugh D.B."/>
            <person name="Iturriaga T."/>
            <person name="Carver A."/>
            <person name="Mondo S."/>
            <person name="Pangilinan J."/>
            <person name="Lipzen A."/>
            <person name="He G."/>
            <person name="Amirebrahimi M."/>
            <person name="Grigoriev I.V."/>
            <person name="Miller A.N."/>
        </authorList>
    </citation>
    <scope>NUCLEOTIDE SEQUENCE [LARGE SCALE GENOMIC DNA]</scope>
    <source>
        <strain evidence="2 3">B22-T-1</strain>
    </source>
</reference>
<feature type="region of interest" description="Disordered" evidence="1">
    <location>
        <begin position="806"/>
        <end position="825"/>
    </location>
</feature>
<dbReference type="EMBL" id="KZ678497">
    <property type="protein sequence ID" value="PSR81671.1"/>
    <property type="molecule type" value="Genomic_DNA"/>
</dbReference>
<evidence type="ECO:0008006" key="4">
    <source>
        <dbReference type="Google" id="ProtNLM"/>
    </source>
</evidence>
<dbReference type="InParanoid" id="A0A2T3A2J2"/>
<dbReference type="AlphaFoldDB" id="A0A2T3A2J2"/>
<organism evidence="2 3">
    <name type="scientific">Coniella lustricola</name>
    <dbReference type="NCBI Taxonomy" id="2025994"/>
    <lineage>
        <taxon>Eukaryota</taxon>
        <taxon>Fungi</taxon>
        <taxon>Dikarya</taxon>
        <taxon>Ascomycota</taxon>
        <taxon>Pezizomycotina</taxon>
        <taxon>Sordariomycetes</taxon>
        <taxon>Sordariomycetidae</taxon>
        <taxon>Diaporthales</taxon>
        <taxon>Schizoparmaceae</taxon>
        <taxon>Coniella</taxon>
    </lineage>
</organism>